<accession>A0A6P6RQ66</accession>
<sequence>MNNTEKRASPRRSLCETVPEGETPGSQALSRVANNATEDSKASQNVCEEKSSKATDHGDNSIIAPVEVELQRPPSTMKYTETDVAQHQTPKEVPGATAADGLTQPLEDAGAAAALRSQKSTNPFDSDTEEEEEGALLPSGASGQLATAAAVPVDAEAVLLRSVIELLQRLEQKGSQVLAGAPCFSHRLRQGEGEEALKELLQMATSRESLLETLRGCLSAAQDVSEEVHTQELLQFIIAAEEKQQQEALKNEESRHMCQEEEQQRQLRGQEESSSEEQTERQEADAQREQQQMQEEEERQQHDRQVQQRDEQQQMQQEELLQQRLAQQEKEQETEEQQRYSDCQDQVEATTAKDMNTAAAAPADEEEAAGGDTHRSRSEIDTAAAPKEEGGSASPSGQEVPPSATAAEDRVAAEQEAGAAVEQDVAAGPPHCKGVEDSPLPTGSSEDVGVSWQVLRAAGEQTTEGCVNASPPVQEVPEALSPLESRGSLGGPLGSLPIAEDEAEEIQERLLHHVAQQQQSAACSSSSLVFLPCGGEVDALLREAEKEGAAPPRGHTTLSDGEDEAEAIFSVFLANRSEVCDQGSRQLRSASASPRLDFSSASPRADLSQTHSGGALRSSQSLARFAQSPLQQQQHVLPESLDARHRGLVGLSADELSRHLHATENPLSSSDLFSSGTVLSSARPSFQSTRLSVGSTRTGTQVDVPCRLAYTWGPPTPLHVEEEHLHGVPMLQRRRGAVSGYDEDVPNAALAAAAGILRSSRSRSNEWRGRRGSEDLVSAQSVRLVSNALPSASSTFYACRAMSSLAAQAAATRVAASPVSAPANASSEGLPMRSRVVLAGGAAEDARTPVRRHRGPPLARIPEVHASHAASIPESYEELGETTPRGRWRGEIRTAGCPSTMRPLSRYAPSQLEKQPSQAEFAAAGTCVSPKFSASCRSFSRIGRSRQALVRSELQGIPLRESCRRKRQSRAERRRRTVSNSSRDPFPREVGARGAVTPEESTDDLAAAYCVAGRKTYKRDQETQALIGGSTAILSKEERLRDRELQERFERLTAQERRDQEHRRQKQSELVPQEDPDDALRSAQTFLLRGESRPLQWQPQERLQRSLSERSSVGRIGKRHSTAGAFPDNRCSTAQLSEAVEEESVRLANSVHSAQLEVQQEEGARVYEQLEQEKQKQGEEETRWLLQQQQEGARLLQKRRQQFEAVQQRQQEFLCARRQERELKAMASREGDGIQSRGEEKEACGAEAVRSDTRSAAWCAMETPEEAFEGSPDALKPPQGGGTAERRGSRLRAEVTPRAPTGEGKSGANAAHVREGAGRQALQRRLEEGAMSGGVFEIASGADLRDADLEGLDARSPPAATAALHLGYTAPSKRSPEVGADDDQLVFRSLESGETFGKARSEVEAGGGGGKTKEFKASLDRLQEATYGFGSTEEGQEGCCELRAEEVWTRERGFTTQQHASQTAEAPRLDPPKGHTTDVGVETDLTVQTPLPDVFELEKEDADINEEHVAAGARQSQHQPGARTGPAAAATDKPRKGKGLSSVQEDSEVFGVPFEAEQQHQQWVANIRAAEEARQQVAAAAAAASAAAAALEEAAAALHPPSPRRPPSAAKKVRSRPVQSGSFTSTSGDNKETSREKTATSGGGCACEGGDWGEGFPRRRRALPLAAAYCQEEQQRAWAAAEDALKGVQLFKGESQGECARHGGTKSSDCCTLEFLVGLEK</sequence>
<dbReference type="GO" id="GO:0044389">
    <property type="term" value="F:ubiquitin-like protein ligase binding"/>
    <property type="evidence" value="ECO:0007669"/>
    <property type="project" value="TreeGrafter"/>
</dbReference>
<feature type="compositionally biased region" description="Polar residues" evidence="1">
    <location>
        <begin position="1617"/>
        <end position="1628"/>
    </location>
</feature>
<protein>
    <submittedName>
        <fullName evidence="3">Nuclear mitotic apparatus protein 1-like</fullName>
    </submittedName>
</protein>
<feature type="compositionally biased region" description="Basic and acidic residues" evidence="1">
    <location>
        <begin position="372"/>
        <end position="390"/>
    </location>
</feature>
<feature type="compositionally biased region" description="Basic and acidic residues" evidence="1">
    <location>
        <begin position="1629"/>
        <end position="1638"/>
    </location>
</feature>
<feature type="compositionally biased region" description="Basic and acidic residues" evidence="1">
    <location>
        <begin position="327"/>
        <end position="339"/>
    </location>
</feature>
<evidence type="ECO:0000313" key="3">
    <source>
        <dbReference type="RefSeq" id="XP_026189637.1"/>
    </source>
</evidence>
<gene>
    <name evidence="3" type="primary">LOC113146455</name>
</gene>
<feature type="compositionally biased region" description="Polar residues" evidence="1">
    <location>
        <begin position="73"/>
        <end position="88"/>
    </location>
</feature>
<feature type="compositionally biased region" description="Basic and acidic residues" evidence="1">
    <location>
        <begin position="1284"/>
        <end position="1295"/>
    </location>
</feature>
<feature type="region of interest" description="Disordered" evidence="1">
    <location>
        <begin position="1595"/>
        <end position="1650"/>
    </location>
</feature>
<feature type="compositionally biased region" description="Polar residues" evidence="1">
    <location>
        <begin position="599"/>
        <end position="633"/>
    </location>
</feature>
<feature type="compositionally biased region" description="Basic and acidic residues" evidence="1">
    <location>
        <begin position="47"/>
        <end position="59"/>
    </location>
</feature>
<proteinExistence type="predicted"/>
<feature type="compositionally biased region" description="Polar residues" evidence="1">
    <location>
        <begin position="1454"/>
        <end position="1464"/>
    </location>
</feature>
<dbReference type="GeneID" id="113146455"/>
<feature type="compositionally biased region" description="Basic residues" evidence="1">
    <location>
        <begin position="963"/>
        <end position="977"/>
    </location>
</feature>
<feature type="region of interest" description="Disordered" evidence="1">
    <location>
        <begin position="1509"/>
        <end position="1544"/>
    </location>
</feature>
<feature type="region of interest" description="Disordered" evidence="1">
    <location>
        <begin position="1"/>
        <end position="141"/>
    </location>
</feature>
<dbReference type="PANTHER" id="PTHR48176:SF1">
    <property type="entry name" value="DDRGK DOMAIN-CONTAINING PROTEIN 1"/>
    <property type="match status" value="1"/>
</dbReference>
<dbReference type="RefSeq" id="XP_026189637.1">
    <property type="nucleotide sequence ID" value="XM_026333852.1"/>
</dbReference>
<feature type="compositionally biased region" description="Gly residues" evidence="1">
    <location>
        <begin position="1641"/>
        <end position="1650"/>
    </location>
</feature>
<feature type="compositionally biased region" description="Low complexity" evidence="1">
    <location>
        <begin position="313"/>
        <end position="326"/>
    </location>
</feature>
<evidence type="ECO:0000313" key="2">
    <source>
        <dbReference type="Proteomes" id="UP000515125"/>
    </source>
</evidence>
<feature type="compositionally biased region" description="Low complexity" evidence="1">
    <location>
        <begin position="349"/>
        <end position="362"/>
    </location>
</feature>
<feature type="compositionally biased region" description="Low complexity" evidence="1">
    <location>
        <begin position="1520"/>
        <end position="1531"/>
    </location>
</feature>
<keyword evidence="2" id="KW-1185">Reference proteome</keyword>
<feature type="region of interest" description="Disordered" evidence="1">
    <location>
        <begin position="247"/>
        <end position="447"/>
    </location>
</feature>
<feature type="region of interest" description="Disordered" evidence="1">
    <location>
        <begin position="963"/>
        <end position="999"/>
    </location>
</feature>
<feature type="compositionally biased region" description="Basic and acidic residues" evidence="1">
    <location>
        <begin position="278"/>
        <end position="288"/>
    </location>
</feature>
<feature type="region of interest" description="Disordered" evidence="1">
    <location>
        <begin position="1264"/>
        <end position="1320"/>
    </location>
</feature>
<name>A0A6P6RQ66_9EIME</name>
<feature type="compositionally biased region" description="Basic and acidic residues" evidence="1">
    <location>
        <begin position="299"/>
        <end position="312"/>
    </location>
</feature>
<dbReference type="OrthoDB" id="349561at2759"/>
<feature type="region of interest" description="Disordered" evidence="1">
    <location>
        <begin position="1052"/>
        <end position="1078"/>
    </location>
</feature>
<evidence type="ECO:0000256" key="1">
    <source>
        <dbReference type="SAM" id="MobiDB-lite"/>
    </source>
</evidence>
<feature type="compositionally biased region" description="Polar residues" evidence="1">
    <location>
        <begin position="24"/>
        <end position="46"/>
    </location>
</feature>
<dbReference type="Proteomes" id="UP000515125">
    <property type="component" value="Unplaced"/>
</dbReference>
<feature type="region of interest" description="Disordered" evidence="1">
    <location>
        <begin position="1097"/>
        <end position="1129"/>
    </location>
</feature>
<feature type="region of interest" description="Disordered" evidence="1">
    <location>
        <begin position="585"/>
        <end position="633"/>
    </location>
</feature>
<feature type="compositionally biased region" description="Basic and acidic residues" evidence="1">
    <location>
        <begin position="1467"/>
        <end position="1476"/>
    </location>
</feature>
<feature type="region of interest" description="Disordered" evidence="1">
    <location>
        <begin position="1454"/>
        <end position="1482"/>
    </location>
</feature>
<organism evidence="2 3">
    <name type="scientific">Cyclospora cayetanensis</name>
    <dbReference type="NCBI Taxonomy" id="88456"/>
    <lineage>
        <taxon>Eukaryota</taxon>
        <taxon>Sar</taxon>
        <taxon>Alveolata</taxon>
        <taxon>Apicomplexa</taxon>
        <taxon>Conoidasida</taxon>
        <taxon>Coccidia</taxon>
        <taxon>Eucoccidiorida</taxon>
        <taxon>Eimeriorina</taxon>
        <taxon>Eimeriidae</taxon>
        <taxon>Cyclospora</taxon>
    </lineage>
</organism>
<reference evidence="3" key="1">
    <citation type="submission" date="2025-08" db="UniProtKB">
        <authorList>
            <consortium name="RefSeq"/>
        </authorList>
    </citation>
    <scope>IDENTIFICATION</scope>
</reference>
<feature type="compositionally biased region" description="Low complexity" evidence="1">
    <location>
        <begin position="414"/>
        <end position="428"/>
    </location>
</feature>
<dbReference type="PANTHER" id="PTHR48176">
    <property type="entry name" value="DDRGK DOMAIN-CONTAINING PROTEIN 1"/>
    <property type="match status" value="1"/>
</dbReference>
<feature type="region of interest" description="Disordered" evidence="1">
    <location>
        <begin position="1227"/>
        <end position="1248"/>
    </location>
</feature>
<feature type="compositionally biased region" description="Basic and acidic residues" evidence="1">
    <location>
        <begin position="1052"/>
        <end position="1062"/>
    </location>
</feature>
<dbReference type="InterPro" id="IPR050899">
    <property type="entry name" value="DDRGK_domain-containing"/>
</dbReference>
<feature type="compositionally biased region" description="Basic and acidic residues" evidence="1">
    <location>
        <begin position="247"/>
        <end position="271"/>
    </location>
</feature>